<reference evidence="2 3" key="1">
    <citation type="submission" date="2018-10" db="EMBL/GenBank/DDBJ databases">
        <authorList>
            <consortium name="Pathogen Informatics"/>
        </authorList>
    </citation>
    <scope>NUCLEOTIDE SEQUENCE [LARGE SCALE GENOMIC DNA]</scope>
</reference>
<evidence type="ECO:0000313" key="2">
    <source>
        <dbReference type="EMBL" id="VDD83414.1"/>
    </source>
</evidence>
<accession>A0A0R3UNN3</accession>
<organism evidence="2 3">
    <name type="scientific">Mesocestoides corti</name>
    <name type="common">Flatworm</name>
    <dbReference type="NCBI Taxonomy" id="53468"/>
    <lineage>
        <taxon>Eukaryota</taxon>
        <taxon>Metazoa</taxon>
        <taxon>Spiralia</taxon>
        <taxon>Lophotrochozoa</taxon>
        <taxon>Platyhelminthes</taxon>
        <taxon>Cestoda</taxon>
        <taxon>Eucestoda</taxon>
        <taxon>Cyclophyllidea</taxon>
        <taxon>Mesocestoididae</taxon>
        <taxon>Mesocestoides</taxon>
    </lineage>
</organism>
<dbReference type="AlphaFoldDB" id="A0A0R3UNN3"/>
<feature type="chain" id="PRO_5030017582" description="PiggyBac transposable element-derived protein domain-containing protein" evidence="1">
    <location>
        <begin position="22"/>
        <end position="97"/>
    </location>
</feature>
<proteinExistence type="predicted"/>
<evidence type="ECO:0000256" key="1">
    <source>
        <dbReference type="SAM" id="SignalP"/>
    </source>
</evidence>
<name>A0A0R3UNN3_MESCO</name>
<evidence type="ECO:0000313" key="3">
    <source>
        <dbReference type="Proteomes" id="UP000267029"/>
    </source>
</evidence>
<keyword evidence="3" id="KW-1185">Reference proteome</keyword>
<feature type="signal peptide" evidence="1">
    <location>
        <begin position="1"/>
        <end position="21"/>
    </location>
</feature>
<sequence>MPCSLQARIFAFLCAMAYLGSKSTTTGIPMDLSWAYQEPSVPERAEIADFVQEMLVALTSLPKKPRRTLMDTTASFYQVGRNASAIHTPIACPPALN</sequence>
<dbReference type="Proteomes" id="UP000267029">
    <property type="component" value="Unassembled WGS sequence"/>
</dbReference>
<gene>
    <name evidence="2" type="ORF">MCOS_LOCUS9417</name>
</gene>
<evidence type="ECO:0008006" key="4">
    <source>
        <dbReference type="Google" id="ProtNLM"/>
    </source>
</evidence>
<keyword evidence="1" id="KW-0732">Signal</keyword>
<protein>
    <recommendedName>
        <fullName evidence="4">PiggyBac transposable element-derived protein domain-containing protein</fullName>
    </recommendedName>
</protein>
<dbReference type="EMBL" id="UXSR01005718">
    <property type="protein sequence ID" value="VDD83414.1"/>
    <property type="molecule type" value="Genomic_DNA"/>
</dbReference>